<sequence>MASYTYNTNYNTQGSCSANNHSNNKTQQQWQPSRTQTRWEAGHLAFLTSCERYNEEDYYNLIESKEIPPKATNHPCVVLQRFHDSDHCLITPVSAFSASEETNFLPPWKQWCHRHKKTQDFQSFRGSESSSSGSDSDSSSSSTSSNGSNTSCQQLLELKNGRTMPKPKASWIYIQHVYVVPVHLLIPFKKPGRGEREPREPRQLTNASLATLRAHIQQRCTVFQKRINTLNQFRWGSQCAPVGCNKPDQSQQCSSSASQFHREVNQAQRSGKPSANTNTNANATTTTSPETVSSTTSSPQQGPWRKLEPAPAPATTTTPATTPKSTPNTPTKKGPNQQQKPSQAQQTAKGKRRSRKA</sequence>
<evidence type="ECO:0000313" key="3">
    <source>
        <dbReference type="Proteomes" id="UP001433268"/>
    </source>
</evidence>
<name>A0ABR1WBT7_9PEZI</name>
<accession>A0ABR1WBT7</accession>
<evidence type="ECO:0000313" key="2">
    <source>
        <dbReference type="EMBL" id="KAK8080969.1"/>
    </source>
</evidence>
<keyword evidence="3" id="KW-1185">Reference proteome</keyword>
<dbReference type="GeneID" id="92046162"/>
<feature type="compositionally biased region" description="Low complexity" evidence="1">
    <location>
        <begin position="313"/>
        <end position="346"/>
    </location>
</feature>
<reference evidence="2 3" key="1">
    <citation type="submission" date="2023-01" db="EMBL/GenBank/DDBJ databases">
        <title>Analysis of 21 Apiospora genomes using comparative genomics revels a genus with tremendous synthesis potential of carbohydrate active enzymes and secondary metabolites.</title>
        <authorList>
            <person name="Sorensen T."/>
        </authorList>
    </citation>
    <scope>NUCLEOTIDE SEQUENCE [LARGE SCALE GENOMIC DNA]</scope>
    <source>
        <strain evidence="2 3">CBS 114990</strain>
    </source>
</reference>
<dbReference type="RefSeq" id="XP_066668444.1">
    <property type="nucleotide sequence ID" value="XM_066813102.1"/>
</dbReference>
<evidence type="ECO:0000256" key="1">
    <source>
        <dbReference type="SAM" id="MobiDB-lite"/>
    </source>
</evidence>
<dbReference type="EMBL" id="JAQQWN010000006">
    <property type="protein sequence ID" value="KAK8080969.1"/>
    <property type="molecule type" value="Genomic_DNA"/>
</dbReference>
<feature type="compositionally biased region" description="Low complexity" evidence="1">
    <location>
        <begin position="273"/>
        <end position="299"/>
    </location>
</feature>
<dbReference type="Proteomes" id="UP001433268">
    <property type="component" value="Unassembled WGS sequence"/>
</dbReference>
<feature type="compositionally biased region" description="Low complexity" evidence="1">
    <location>
        <begin position="129"/>
        <end position="151"/>
    </location>
</feature>
<feature type="region of interest" description="Disordered" evidence="1">
    <location>
        <begin position="122"/>
        <end position="151"/>
    </location>
</feature>
<organism evidence="2 3">
    <name type="scientific">Apiospora hydei</name>
    <dbReference type="NCBI Taxonomy" id="1337664"/>
    <lineage>
        <taxon>Eukaryota</taxon>
        <taxon>Fungi</taxon>
        <taxon>Dikarya</taxon>
        <taxon>Ascomycota</taxon>
        <taxon>Pezizomycotina</taxon>
        <taxon>Sordariomycetes</taxon>
        <taxon>Xylariomycetidae</taxon>
        <taxon>Amphisphaeriales</taxon>
        <taxon>Apiosporaceae</taxon>
        <taxon>Apiospora</taxon>
    </lineage>
</organism>
<feature type="region of interest" description="Disordered" evidence="1">
    <location>
        <begin position="245"/>
        <end position="357"/>
    </location>
</feature>
<comment type="caution">
    <text evidence="2">The sequence shown here is derived from an EMBL/GenBank/DDBJ whole genome shotgun (WGS) entry which is preliminary data.</text>
</comment>
<gene>
    <name evidence="2" type="ORF">PG997_008787</name>
</gene>
<feature type="compositionally biased region" description="Low complexity" evidence="1">
    <location>
        <begin position="249"/>
        <end position="259"/>
    </location>
</feature>
<proteinExistence type="predicted"/>
<protein>
    <submittedName>
        <fullName evidence="2">Uncharacterized protein</fullName>
    </submittedName>
</protein>